<proteinExistence type="predicted"/>
<accession>A0A3R9WTB5</accession>
<evidence type="ECO:0000313" key="3">
    <source>
        <dbReference type="Proteomes" id="UP000274661"/>
    </source>
</evidence>
<evidence type="ECO:0000256" key="1">
    <source>
        <dbReference type="SAM" id="SignalP"/>
    </source>
</evidence>
<keyword evidence="3" id="KW-1185">Reference proteome</keyword>
<dbReference type="OrthoDB" id="7596462at2"/>
<protein>
    <submittedName>
        <fullName evidence="2">Uncharacterized protein</fullName>
    </submittedName>
</protein>
<name>A0A3R9WTB5_9SPHN</name>
<dbReference type="RefSeq" id="WP_126719153.1">
    <property type="nucleotide sequence ID" value="NZ_RWJF01000001.1"/>
</dbReference>
<dbReference type="EMBL" id="RWJF01000001">
    <property type="protein sequence ID" value="RST31325.1"/>
    <property type="molecule type" value="Genomic_DNA"/>
</dbReference>
<dbReference type="Proteomes" id="UP000274661">
    <property type="component" value="Unassembled WGS sequence"/>
</dbReference>
<evidence type="ECO:0000313" key="2">
    <source>
        <dbReference type="EMBL" id="RST31325.1"/>
    </source>
</evidence>
<gene>
    <name evidence="2" type="ORF">HMF7854_11105</name>
</gene>
<feature type="signal peptide" evidence="1">
    <location>
        <begin position="1"/>
        <end position="21"/>
    </location>
</feature>
<organism evidence="2 3">
    <name type="scientific">Sphingomonas ginkgonis</name>
    <dbReference type="NCBI Taxonomy" id="2315330"/>
    <lineage>
        <taxon>Bacteria</taxon>
        <taxon>Pseudomonadati</taxon>
        <taxon>Pseudomonadota</taxon>
        <taxon>Alphaproteobacteria</taxon>
        <taxon>Sphingomonadales</taxon>
        <taxon>Sphingomonadaceae</taxon>
        <taxon>Sphingomonas</taxon>
    </lineage>
</organism>
<reference evidence="2 3" key="1">
    <citation type="submission" date="2018-12" db="EMBL/GenBank/DDBJ databases">
        <title>Sphingomonas sp. HMF7854 Genome sequencing and assembly.</title>
        <authorList>
            <person name="Cha I."/>
            <person name="Kang H."/>
            <person name="Kim H."/>
            <person name="Kang J."/>
            <person name="Joh K."/>
        </authorList>
    </citation>
    <scope>NUCLEOTIDE SEQUENCE [LARGE SCALE GENOMIC DNA]</scope>
    <source>
        <strain evidence="2 3">HMF7854</strain>
    </source>
</reference>
<sequence>MKKPSMICAGVAVLAAPPAAAVSLGPLTKSGITDGPDKAFYLSLGNPYQGEERFVASAIGADDENAQGRVTIFPSDVRLGPQMRRQILIIIRNLEPGEHYSFRVCAERAPLPSETVRARVCSKLNARRLLVRG</sequence>
<feature type="chain" id="PRO_5018745457" evidence="1">
    <location>
        <begin position="22"/>
        <end position="133"/>
    </location>
</feature>
<comment type="caution">
    <text evidence="2">The sequence shown here is derived from an EMBL/GenBank/DDBJ whole genome shotgun (WGS) entry which is preliminary data.</text>
</comment>
<dbReference type="AlphaFoldDB" id="A0A3R9WTB5"/>
<keyword evidence="1" id="KW-0732">Signal</keyword>